<name>A0A1F6A476_9BACT</name>
<organism evidence="1 2">
    <name type="scientific">Candidatus Gottesmanbacteria bacterium RIFCSPHIGHO2_01_FULL_47_48</name>
    <dbReference type="NCBI Taxonomy" id="1798381"/>
    <lineage>
        <taxon>Bacteria</taxon>
        <taxon>Candidatus Gottesmaniibacteriota</taxon>
    </lineage>
</organism>
<evidence type="ECO:0000313" key="2">
    <source>
        <dbReference type="Proteomes" id="UP000177871"/>
    </source>
</evidence>
<dbReference type="PANTHER" id="PTHR38659:SF1">
    <property type="entry name" value="METAL DEPENDENT PHOSPHOHYDROLASE"/>
    <property type="match status" value="1"/>
</dbReference>
<evidence type="ECO:0000313" key="1">
    <source>
        <dbReference type="EMBL" id="OGG19067.1"/>
    </source>
</evidence>
<dbReference type="Proteomes" id="UP000177871">
    <property type="component" value="Unassembled WGS sequence"/>
</dbReference>
<dbReference type="AlphaFoldDB" id="A0A1F6A476"/>
<reference evidence="1 2" key="1">
    <citation type="journal article" date="2016" name="Nat. Commun.">
        <title>Thousands of microbial genomes shed light on interconnected biogeochemical processes in an aquifer system.</title>
        <authorList>
            <person name="Anantharaman K."/>
            <person name="Brown C.T."/>
            <person name="Hug L.A."/>
            <person name="Sharon I."/>
            <person name="Castelle C.J."/>
            <person name="Probst A.J."/>
            <person name="Thomas B.C."/>
            <person name="Singh A."/>
            <person name="Wilkins M.J."/>
            <person name="Karaoz U."/>
            <person name="Brodie E.L."/>
            <person name="Williams K.H."/>
            <person name="Hubbard S.S."/>
            <person name="Banfield J.F."/>
        </authorList>
    </citation>
    <scope>NUCLEOTIDE SEQUENCE [LARGE SCALE GENOMIC DNA]</scope>
</reference>
<dbReference type="PANTHER" id="PTHR38659">
    <property type="entry name" value="METAL-DEPENDENT PHOSPHOHYDROLASE"/>
    <property type="match status" value="1"/>
</dbReference>
<dbReference type="SUPFAM" id="SSF109604">
    <property type="entry name" value="HD-domain/PDEase-like"/>
    <property type="match status" value="1"/>
</dbReference>
<gene>
    <name evidence="1" type="ORF">A2721_00710</name>
</gene>
<proteinExistence type="predicted"/>
<dbReference type="EMBL" id="MFJK01000010">
    <property type="protein sequence ID" value="OGG19067.1"/>
    <property type="molecule type" value="Genomic_DNA"/>
</dbReference>
<comment type="caution">
    <text evidence="1">The sequence shown here is derived from an EMBL/GenBank/DDBJ whole genome shotgun (WGS) entry which is preliminary data.</text>
</comment>
<accession>A0A1F6A476</accession>
<dbReference type="STRING" id="1798381.A2721_00710"/>
<sequence length="203" mass="22627">MTHDEALNALNTLVKNENLRRHHLAAGVCMKALAQFLKTKHKSGFSLFGLGSKSDIDPNSWQIVGLLHDADYERTKDRPAEHGVIILDEIRSLNYSITPEEAEAIKFHNFENTKAKESLMGWGIYTCDELTGLIVACALVRPDKKLASVAVDFVLSKMKEPAFAKGALRNRIYLCSEKLGIKLEDFVKINLEAMQSIADQLGL</sequence>
<evidence type="ECO:0008006" key="3">
    <source>
        <dbReference type="Google" id="ProtNLM"/>
    </source>
</evidence>
<protein>
    <recommendedName>
        <fullName evidence="3">HD domain-containing protein</fullName>
    </recommendedName>
</protein>